<keyword evidence="4" id="KW-0964">Secreted</keyword>
<dbReference type="Pfam" id="PF00059">
    <property type="entry name" value="Lectin_C"/>
    <property type="match status" value="1"/>
</dbReference>
<feature type="compositionally biased region" description="Pro residues" evidence="15">
    <location>
        <begin position="59"/>
        <end position="72"/>
    </location>
</feature>
<keyword evidence="9" id="KW-0176">Collagen</keyword>
<dbReference type="AlphaFoldDB" id="A0A8C5RJJ8"/>
<dbReference type="GeneTree" id="ENSGT00940000156653"/>
<comment type="subunit">
    <text evidence="13">Oligomeric complex of 6 set of homotrimers.</text>
</comment>
<dbReference type="GO" id="GO:0046872">
    <property type="term" value="F:metal ion binding"/>
    <property type="evidence" value="ECO:0007669"/>
    <property type="project" value="UniProtKB-KW"/>
</dbReference>
<evidence type="ECO:0000256" key="9">
    <source>
        <dbReference type="ARBA" id="ARBA00023119"/>
    </source>
</evidence>
<reference evidence="18" key="2">
    <citation type="submission" date="2025-09" db="UniProtKB">
        <authorList>
            <consortium name="Ensembl"/>
        </authorList>
    </citation>
    <scope>IDENTIFICATION</scope>
</reference>
<dbReference type="Pfam" id="PF01391">
    <property type="entry name" value="Collagen"/>
    <property type="match status" value="1"/>
</dbReference>
<feature type="domain" description="C-type lectin" evidence="17">
    <location>
        <begin position="138"/>
        <end position="235"/>
    </location>
</feature>
<comment type="similarity">
    <text evidence="12">Belongs to the SFTPA family.</text>
</comment>
<comment type="similarity">
    <text evidence="2">Belongs to the true venom lectin family.</text>
</comment>
<evidence type="ECO:0000256" key="3">
    <source>
        <dbReference type="ARBA" id="ARBA00022439"/>
    </source>
</evidence>
<feature type="region of interest" description="Disordered" evidence="15">
    <location>
        <begin position="27"/>
        <end position="97"/>
    </location>
</feature>
<dbReference type="SUPFAM" id="SSF56436">
    <property type="entry name" value="C-type lectin-like"/>
    <property type="match status" value="1"/>
</dbReference>
<feature type="compositionally biased region" description="Low complexity" evidence="15">
    <location>
        <begin position="74"/>
        <end position="83"/>
    </location>
</feature>
<dbReference type="PROSITE" id="PS50041">
    <property type="entry name" value="C_TYPE_LECTIN_2"/>
    <property type="match status" value="1"/>
</dbReference>
<keyword evidence="5" id="KW-0305">Gaseous exchange</keyword>
<evidence type="ECO:0000256" key="16">
    <source>
        <dbReference type="SAM" id="SignalP"/>
    </source>
</evidence>
<keyword evidence="19" id="KW-1185">Reference proteome</keyword>
<dbReference type="InterPro" id="IPR016187">
    <property type="entry name" value="CTDL_fold"/>
</dbReference>
<dbReference type="InterPro" id="IPR008160">
    <property type="entry name" value="Collagen"/>
</dbReference>
<comment type="function">
    <text evidence="11">In presence of calcium ions, it binds to surfactant phospholipids and contributes to lower the surface tension at the air-liquid interface in the alveoli of the mammalian lung and is essential for normal respiration. Enhances the expression of MYO18A/SP-R210 on alveolar macrophages.</text>
</comment>
<keyword evidence="3" id="KW-0767">Surface film</keyword>
<dbReference type="GO" id="GO:0005771">
    <property type="term" value="C:multivesicular body"/>
    <property type="evidence" value="ECO:0007669"/>
    <property type="project" value="TreeGrafter"/>
</dbReference>
<dbReference type="InterPro" id="IPR016186">
    <property type="entry name" value="C-type_lectin-like/link_sf"/>
</dbReference>
<evidence type="ECO:0000256" key="4">
    <source>
        <dbReference type="ARBA" id="ARBA00022525"/>
    </source>
</evidence>
<proteinExistence type="inferred from homology"/>
<feature type="chain" id="PRO_5034001581" description="Pulmonary surfactant-associated protein A" evidence="16">
    <location>
        <begin position="23"/>
        <end position="236"/>
    </location>
</feature>
<evidence type="ECO:0000256" key="8">
    <source>
        <dbReference type="ARBA" id="ARBA00022837"/>
    </source>
</evidence>
<keyword evidence="10" id="KW-0325">Glycoprotein</keyword>
<evidence type="ECO:0000256" key="11">
    <source>
        <dbReference type="ARBA" id="ARBA00037480"/>
    </source>
</evidence>
<evidence type="ECO:0000259" key="17">
    <source>
        <dbReference type="PROSITE" id="PS50041"/>
    </source>
</evidence>
<dbReference type="PANTHER" id="PTHR24024:SF13">
    <property type="entry name" value="PULMONARY SURFACTANT-ASSOCIATED PROTEIN A1"/>
    <property type="match status" value="1"/>
</dbReference>
<dbReference type="GO" id="GO:0005581">
    <property type="term" value="C:collagen trimer"/>
    <property type="evidence" value="ECO:0007669"/>
    <property type="project" value="UniProtKB-KW"/>
</dbReference>
<keyword evidence="8" id="KW-0106">Calcium</keyword>
<feature type="signal peptide" evidence="16">
    <location>
        <begin position="1"/>
        <end position="22"/>
    </location>
</feature>
<evidence type="ECO:0000256" key="15">
    <source>
        <dbReference type="SAM" id="MobiDB-lite"/>
    </source>
</evidence>
<dbReference type="GO" id="GO:0007585">
    <property type="term" value="P:respiratory gaseous exchange by respiratory system"/>
    <property type="evidence" value="ECO:0007669"/>
    <property type="project" value="UniProtKB-KW"/>
</dbReference>
<evidence type="ECO:0000256" key="13">
    <source>
        <dbReference type="ARBA" id="ARBA00038763"/>
    </source>
</evidence>
<keyword evidence="7" id="KW-0430">Lectin</keyword>
<evidence type="ECO:0000256" key="10">
    <source>
        <dbReference type="ARBA" id="ARBA00023180"/>
    </source>
</evidence>
<name>A0A8C5RJJ8_LATLA</name>
<reference evidence="18" key="1">
    <citation type="submission" date="2025-08" db="UniProtKB">
        <authorList>
            <consortium name="Ensembl"/>
        </authorList>
    </citation>
    <scope>IDENTIFICATION</scope>
</reference>
<evidence type="ECO:0000313" key="19">
    <source>
        <dbReference type="Proteomes" id="UP000694406"/>
    </source>
</evidence>
<dbReference type="InterPro" id="IPR051077">
    <property type="entry name" value="Ca-dependent_lectin"/>
</dbReference>
<evidence type="ECO:0000256" key="6">
    <source>
        <dbReference type="ARBA" id="ARBA00022723"/>
    </source>
</evidence>
<sequence length="236" mass="25281">MLSSQLVQILAFTAALLIEAHARINCPGPQGPRGETGPPGPQGPKGDPGILGPAGPSGPQGPPGQNGPPGPQGPKGNPGVRGPAGPPGVPASQDPKLQKDIKKLQCRLARIEKALTLEGKIAIVGDKLFASTGKTSVFGQTEVTCQEAHGSIAEPRNLNENKAIQKIVQYYNSYAYLGIMESNESGKFHFRNGDPLNFTNWYKNEPSGQEKCVEMYNDGTWNDKMCNNYRLQICEF</sequence>
<protein>
    <recommendedName>
        <fullName evidence="14">Pulmonary surfactant-associated protein A</fullName>
    </recommendedName>
</protein>
<dbReference type="Proteomes" id="UP000694406">
    <property type="component" value="Unplaced"/>
</dbReference>
<dbReference type="Gene3D" id="3.10.100.10">
    <property type="entry name" value="Mannose-Binding Protein A, subunit A"/>
    <property type="match status" value="1"/>
</dbReference>
<evidence type="ECO:0000313" key="18">
    <source>
        <dbReference type="Ensembl" id="ENSLLTP00000003557.1"/>
    </source>
</evidence>
<dbReference type="InterPro" id="IPR001304">
    <property type="entry name" value="C-type_lectin-like"/>
</dbReference>
<evidence type="ECO:0000256" key="12">
    <source>
        <dbReference type="ARBA" id="ARBA00038230"/>
    </source>
</evidence>
<evidence type="ECO:0000256" key="5">
    <source>
        <dbReference type="ARBA" id="ARBA00022713"/>
    </source>
</evidence>
<dbReference type="GO" id="GO:0005615">
    <property type="term" value="C:extracellular space"/>
    <property type="evidence" value="ECO:0007669"/>
    <property type="project" value="TreeGrafter"/>
</dbReference>
<organism evidence="18 19">
    <name type="scientific">Laticauda laticaudata</name>
    <name type="common">Blue-ringed sea krait</name>
    <name type="synonym">Blue-lipped sea krait</name>
    <dbReference type="NCBI Taxonomy" id="8630"/>
    <lineage>
        <taxon>Eukaryota</taxon>
        <taxon>Metazoa</taxon>
        <taxon>Chordata</taxon>
        <taxon>Craniata</taxon>
        <taxon>Vertebrata</taxon>
        <taxon>Euteleostomi</taxon>
        <taxon>Lepidosauria</taxon>
        <taxon>Squamata</taxon>
        <taxon>Bifurcata</taxon>
        <taxon>Unidentata</taxon>
        <taxon>Episquamata</taxon>
        <taxon>Toxicofera</taxon>
        <taxon>Serpentes</taxon>
        <taxon>Colubroidea</taxon>
        <taxon>Elapidae</taxon>
        <taxon>Laticaudinae</taxon>
        <taxon>Laticauda</taxon>
    </lineage>
</organism>
<evidence type="ECO:0000256" key="14">
    <source>
        <dbReference type="ARBA" id="ARBA00041095"/>
    </source>
</evidence>
<dbReference type="Ensembl" id="ENSLLTT00000003698.1">
    <property type="protein sequence ID" value="ENSLLTP00000003557.1"/>
    <property type="gene ID" value="ENSLLTG00000002661.1"/>
</dbReference>
<accession>A0A8C5RJJ8</accession>
<evidence type="ECO:0000256" key="1">
    <source>
        <dbReference type="ARBA" id="ARBA00004364"/>
    </source>
</evidence>
<dbReference type="SMART" id="SM00034">
    <property type="entry name" value="CLECT"/>
    <property type="match status" value="1"/>
</dbReference>
<comment type="subcellular location">
    <subcellularLocation>
        <location evidence="1">Secreted</location>
        <location evidence="1">Extracellular space</location>
        <location evidence="1">Surface film</location>
    </subcellularLocation>
</comment>
<evidence type="ECO:0000256" key="2">
    <source>
        <dbReference type="ARBA" id="ARBA00006250"/>
    </source>
</evidence>
<keyword evidence="6" id="KW-0479">Metal-binding</keyword>
<keyword evidence="16" id="KW-0732">Signal</keyword>
<dbReference type="PANTHER" id="PTHR24024">
    <property type="entry name" value="PULMONARY SURFACTANT-ASSOCIATED PROTEIN A"/>
    <property type="match status" value="1"/>
</dbReference>
<dbReference type="GO" id="GO:0030246">
    <property type="term" value="F:carbohydrate binding"/>
    <property type="evidence" value="ECO:0007669"/>
    <property type="project" value="UniProtKB-KW"/>
</dbReference>
<evidence type="ECO:0000256" key="7">
    <source>
        <dbReference type="ARBA" id="ARBA00022734"/>
    </source>
</evidence>